<dbReference type="InterPro" id="IPR009057">
    <property type="entry name" value="Homeodomain-like_sf"/>
</dbReference>
<dbReference type="Pfam" id="PF12833">
    <property type="entry name" value="HTH_18"/>
    <property type="match status" value="1"/>
</dbReference>
<dbReference type="PROSITE" id="PS01124">
    <property type="entry name" value="HTH_ARAC_FAMILY_2"/>
    <property type="match status" value="1"/>
</dbReference>
<dbReference type="SUPFAM" id="SSF46689">
    <property type="entry name" value="Homeodomain-like"/>
    <property type="match status" value="2"/>
</dbReference>
<sequence>MKKQPDYSPVLRKLLRAARIKGDPAATTGNLPAQDPSVDMLLVVTKSQSSRWQGNTAYFTVLDTQSIDSLQSAGASLEGYLFLIEQENKPVKWSISLPAAASYIRLCEHVVDLSEANDPLLQFRGQIYFQELLYELYRIDRQAVHDARTAVEHTREYMESHYAEVMSVKSLAEMAGISPSYYLELFKKIVGRSPIEYLTSVRINAAKRLMEQTEAPAHQIAETVGYKDPFYFSRQFKQATGMSPSRYAERDRNRIAAFHYPMTGQMLALQNIPYAAPLDREFCLFYKHKYEQQIPVHLKDPSMENNMLFNLEALQAGRPDLIIAGDWLPEAGRGELERIAPTLYVPWWEKDWRQHLLIVAQFLGETVQAERWLTQYEIKAATIRSKLKERLRDSSILAIHILNGSIHRFGGRNLGAVLYGDLGLRLPDSQSAEPAYEILSIEQLIALNPDRLLVAIGSDPQARTLWQDLTQMPEWQYMTAVRNRQVQQIQPDPWFDYSAMGHERILRAVIKLFSLDRPS</sequence>
<feature type="domain" description="HTH araC/xylS-type" evidence="4">
    <location>
        <begin position="152"/>
        <end position="250"/>
    </location>
</feature>
<gene>
    <name evidence="6" type="ORF">HPT30_16660</name>
</gene>
<dbReference type="AlphaFoldDB" id="A0A850ELQ9"/>
<comment type="caution">
    <text evidence="6">The sequence shown here is derived from an EMBL/GenBank/DDBJ whole genome shotgun (WGS) entry which is preliminary data.</text>
</comment>
<dbReference type="Pfam" id="PF01497">
    <property type="entry name" value="Peripla_BP_2"/>
    <property type="match status" value="1"/>
</dbReference>
<dbReference type="SMART" id="SM00342">
    <property type="entry name" value="HTH_ARAC"/>
    <property type="match status" value="1"/>
</dbReference>
<keyword evidence="7" id="KW-1185">Reference proteome</keyword>
<dbReference type="Gene3D" id="3.40.50.1980">
    <property type="entry name" value="Nitrogenase molybdenum iron protein domain"/>
    <property type="match status" value="2"/>
</dbReference>
<keyword evidence="1" id="KW-0805">Transcription regulation</keyword>
<evidence type="ECO:0000313" key="6">
    <source>
        <dbReference type="EMBL" id="NUU61978.1"/>
    </source>
</evidence>
<proteinExistence type="predicted"/>
<keyword evidence="2" id="KW-0238">DNA-binding</keyword>
<evidence type="ECO:0000313" key="7">
    <source>
        <dbReference type="Proteomes" id="UP000564806"/>
    </source>
</evidence>
<evidence type="ECO:0000256" key="1">
    <source>
        <dbReference type="ARBA" id="ARBA00023015"/>
    </source>
</evidence>
<dbReference type="GO" id="GO:0043565">
    <property type="term" value="F:sequence-specific DNA binding"/>
    <property type="evidence" value="ECO:0007669"/>
    <property type="project" value="InterPro"/>
</dbReference>
<dbReference type="InterPro" id="IPR018060">
    <property type="entry name" value="HTH_AraC"/>
</dbReference>
<name>A0A850ELQ9_9BACL</name>
<dbReference type="PANTHER" id="PTHR43280">
    <property type="entry name" value="ARAC-FAMILY TRANSCRIPTIONAL REGULATOR"/>
    <property type="match status" value="1"/>
</dbReference>
<accession>A0A850ELQ9</accession>
<protein>
    <submittedName>
        <fullName evidence="6">Helix-turn-helix domain-containing protein</fullName>
    </submittedName>
</protein>
<dbReference type="Gene3D" id="1.10.10.60">
    <property type="entry name" value="Homeodomain-like"/>
    <property type="match status" value="2"/>
</dbReference>
<dbReference type="GO" id="GO:0003700">
    <property type="term" value="F:DNA-binding transcription factor activity"/>
    <property type="evidence" value="ECO:0007669"/>
    <property type="project" value="InterPro"/>
</dbReference>
<evidence type="ECO:0000259" key="4">
    <source>
        <dbReference type="PROSITE" id="PS01124"/>
    </source>
</evidence>
<evidence type="ECO:0000256" key="2">
    <source>
        <dbReference type="ARBA" id="ARBA00023125"/>
    </source>
</evidence>
<dbReference type="RefSeq" id="WP_175372480.1">
    <property type="nucleotide sequence ID" value="NZ_JABWCS010000212.1"/>
</dbReference>
<evidence type="ECO:0000259" key="5">
    <source>
        <dbReference type="PROSITE" id="PS50983"/>
    </source>
</evidence>
<dbReference type="InterPro" id="IPR002491">
    <property type="entry name" value="ABC_transptr_periplasmic_BD"/>
</dbReference>
<reference evidence="6" key="1">
    <citation type="submission" date="2020-06" db="EMBL/GenBank/DDBJ databases">
        <title>Paenibacillus sp. nov., isolated from soil.</title>
        <authorList>
            <person name="Seo Y.L."/>
        </authorList>
    </citation>
    <scope>NUCLEOTIDE SEQUENCE [LARGE SCALE GENOMIC DNA]</scope>
    <source>
        <strain evidence="6">JW14</strain>
    </source>
</reference>
<dbReference type="PROSITE" id="PS50983">
    <property type="entry name" value="FE_B12_PBP"/>
    <property type="match status" value="1"/>
</dbReference>
<dbReference type="Proteomes" id="UP000564806">
    <property type="component" value="Unassembled WGS sequence"/>
</dbReference>
<dbReference type="PANTHER" id="PTHR43280:SF28">
    <property type="entry name" value="HTH-TYPE TRANSCRIPTIONAL ACTIVATOR RHAS"/>
    <property type="match status" value="1"/>
</dbReference>
<keyword evidence="3" id="KW-0804">Transcription</keyword>
<dbReference type="EMBL" id="JABWCS010000212">
    <property type="protein sequence ID" value="NUU61978.1"/>
    <property type="molecule type" value="Genomic_DNA"/>
</dbReference>
<feature type="domain" description="Fe/B12 periplasmic-binding" evidence="5">
    <location>
        <begin position="254"/>
        <end position="517"/>
    </location>
</feature>
<organism evidence="6 7">
    <name type="scientific">Paenibacillus agri</name>
    <dbReference type="NCBI Taxonomy" id="2744309"/>
    <lineage>
        <taxon>Bacteria</taxon>
        <taxon>Bacillati</taxon>
        <taxon>Bacillota</taxon>
        <taxon>Bacilli</taxon>
        <taxon>Bacillales</taxon>
        <taxon>Paenibacillaceae</taxon>
        <taxon>Paenibacillus</taxon>
    </lineage>
</organism>
<dbReference type="SUPFAM" id="SSF53807">
    <property type="entry name" value="Helical backbone' metal receptor"/>
    <property type="match status" value="1"/>
</dbReference>
<evidence type="ECO:0000256" key="3">
    <source>
        <dbReference type="ARBA" id="ARBA00023163"/>
    </source>
</evidence>